<dbReference type="PANTHER" id="PTHR37806">
    <property type="entry name" value="LMO0724 PROTEIN"/>
    <property type="match status" value="1"/>
</dbReference>
<gene>
    <name evidence="3" type="ORF">SK3146_06489</name>
</gene>
<dbReference type="RefSeq" id="WP_249862677.1">
    <property type="nucleotide sequence ID" value="NZ_CP027059.1"/>
</dbReference>
<dbReference type="Proteomes" id="UP001057134">
    <property type="component" value="Chromosome"/>
</dbReference>
<evidence type="ECO:0000256" key="1">
    <source>
        <dbReference type="SAM" id="Phobius"/>
    </source>
</evidence>
<organism evidence="3 4">
    <name type="scientific">Paenibacillus konkukensis</name>
    <dbReference type="NCBI Taxonomy" id="2020716"/>
    <lineage>
        <taxon>Bacteria</taxon>
        <taxon>Bacillati</taxon>
        <taxon>Bacillota</taxon>
        <taxon>Bacilli</taxon>
        <taxon>Bacillales</taxon>
        <taxon>Paenibacillaceae</taxon>
        <taxon>Paenibacillus</taxon>
    </lineage>
</organism>
<evidence type="ECO:0000313" key="3">
    <source>
        <dbReference type="EMBL" id="UQZ87192.1"/>
    </source>
</evidence>
<keyword evidence="1" id="KW-0472">Membrane</keyword>
<dbReference type="InterPro" id="IPR039564">
    <property type="entry name" value="Peptidase_C39-like"/>
</dbReference>
<dbReference type="Pfam" id="PF13529">
    <property type="entry name" value="Peptidase_C39_2"/>
    <property type="match status" value="1"/>
</dbReference>
<keyword evidence="1" id="KW-0812">Transmembrane</keyword>
<reference evidence="3" key="1">
    <citation type="submission" date="2018-02" db="EMBL/GenBank/DDBJ databases">
        <authorList>
            <person name="Kim S.-K."/>
            <person name="Jung H.-I."/>
            <person name="Lee S.-W."/>
        </authorList>
    </citation>
    <scope>NUCLEOTIDE SEQUENCE</scope>
    <source>
        <strain evidence="3">SK3146</strain>
    </source>
</reference>
<sequence length="279" mass="30452">MKVLKVLWKGLQVTFGFFLVGGLVFASGVFGVLLYAKITGQAWFEDEVAVVYAETGANKPSQNVHAPAVAAVAPETPPPAATAMLDAPAVKQYPELPSGCEVTSLTMLLQFAGIQKDKMELASEMPKDPTPFKTNSDGSIAYWGNPNTGFVGEVTGAAKGFGIYHSALYGLLAQYVPGAQDFTGKPFEKLEQQLREGIPSVVWTTIDYRVPSKWVVWDTPIGPIQTTFMEHAVLLVGFDEQNVYVNDPYNGKSKVKIDKEQFIQTWEAMGRQALSYTQS</sequence>
<proteinExistence type="predicted"/>
<name>A0ABY4RY03_9BACL</name>
<evidence type="ECO:0000313" key="4">
    <source>
        <dbReference type="Proteomes" id="UP001057134"/>
    </source>
</evidence>
<accession>A0ABY4RY03</accession>
<dbReference type="PANTHER" id="PTHR37806:SF1">
    <property type="entry name" value="PEPTIDASE C39-LIKE DOMAIN-CONTAINING PROTEIN"/>
    <property type="match status" value="1"/>
</dbReference>
<keyword evidence="4" id="KW-1185">Reference proteome</keyword>
<reference evidence="3" key="2">
    <citation type="journal article" date="2021" name="J Anim Sci Technol">
        <title>Complete genome sequence of Paenibacillus konkukensis sp. nov. SK3146 as a potential probiotic strain.</title>
        <authorList>
            <person name="Jung H.I."/>
            <person name="Park S."/>
            <person name="Niu K.M."/>
            <person name="Lee S.W."/>
            <person name="Kothari D."/>
            <person name="Yi K.J."/>
            <person name="Kim S.K."/>
        </authorList>
    </citation>
    <scope>NUCLEOTIDE SEQUENCE</scope>
    <source>
        <strain evidence="3">SK3146</strain>
    </source>
</reference>
<feature type="transmembrane region" description="Helical" evidence="1">
    <location>
        <begin position="15"/>
        <end position="36"/>
    </location>
</feature>
<dbReference type="Gene3D" id="3.90.70.10">
    <property type="entry name" value="Cysteine proteinases"/>
    <property type="match status" value="1"/>
</dbReference>
<feature type="domain" description="Peptidase C39-like" evidence="2">
    <location>
        <begin position="85"/>
        <end position="249"/>
    </location>
</feature>
<keyword evidence="1" id="KW-1133">Transmembrane helix</keyword>
<dbReference type="EMBL" id="CP027059">
    <property type="protein sequence ID" value="UQZ87192.1"/>
    <property type="molecule type" value="Genomic_DNA"/>
</dbReference>
<evidence type="ECO:0000259" key="2">
    <source>
        <dbReference type="Pfam" id="PF13529"/>
    </source>
</evidence>
<protein>
    <recommendedName>
        <fullName evidence="2">Peptidase C39-like domain-containing protein</fullName>
    </recommendedName>
</protein>